<feature type="domain" description="NTP pyrophosphohydrolase MazG-like" evidence="1">
    <location>
        <begin position="28"/>
        <end position="96"/>
    </location>
</feature>
<keyword evidence="3" id="KW-1185">Reference proteome</keyword>
<dbReference type="Pfam" id="PF03819">
    <property type="entry name" value="MazG"/>
    <property type="match status" value="1"/>
</dbReference>
<dbReference type="OrthoDB" id="350573at2"/>
<dbReference type="CDD" id="cd11541">
    <property type="entry name" value="NTP-PPase_u4"/>
    <property type="match status" value="1"/>
</dbReference>
<dbReference type="SUPFAM" id="SSF101386">
    <property type="entry name" value="all-alpha NTP pyrophosphatases"/>
    <property type="match status" value="1"/>
</dbReference>
<proteinExistence type="predicted"/>
<protein>
    <recommendedName>
        <fullName evidence="1">NTP pyrophosphohydrolase MazG-like domain-containing protein</fullName>
    </recommendedName>
</protein>
<accession>A0A4P7VQC1</accession>
<dbReference type="AlphaFoldDB" id="A0A4P7VQC1"/>
<evidence type="ECO:0000259" key="1">
    <source>
        <dbReference type="Pfam" id="PF03819"/>
    </source>
</evidence>
<reference evidence="2 3" key="1">
    <citation type="submission" date="2019-02" db="EMBL/GenBank/DDBJ databases">
        <title>Isolation and identification of novel species under the genus Muribaculum.</title>
        <authorList>
            <person name="Miyake S."/>
            <person name="Ding Y."/>
            <person name="Low A."/>
            <person name="Soh M."/>
            <person name="Seedorf H."/>
        </authorList>
    </citation>
    <scope>NUCLEOTIDE SEQUENCE [LARGE SCALE GENOMIC DNA]</scope>
    <source>
        <strain evidence="2 3">TLL-A4</strain>
    </source>
</reference>
<dbReference type="Gene3D" id="1.10.287.1080">
    <property type="entry name" value="MazG-like"/>
    <property type="match status" value="1"/>
</dbReference>
<dbReference type="InterPro" id="IPR011379">
    <property type="entry name" value="MazG-related_GP37"/>
</dbReference>
<dbReference type="EMBL" id="CP039393">
    <property type="protein sequence ID" value="QCD36473.1"/>
    <property type="molecule type" value="Genomic_DNA"/>
</dbReference>
<dbReference type="KEGG" id="mgod:E7746_11540"/>
<sequence>MTLSEYQAEALKTAIYPKEIGIIYSALGMTGESGEVADKVKKTIRDNGGVFDEATRLEIAKEVGDVLWYIAAMSDDLGLSLEEIARMNLDKLRSRAARHRLHGTGDNR</sequence>
<dbReference type="InterPro" id="IPR004518">
    <property type="entry name" value="MazG-like_dom"/>
</dbReference>
<dbReference type="Proteomes" id="UP000297031">
    <property type="component" value="Chromosome"/>
</dbReference>
<evidence type="ECO:0000313" key="3">
    <source>
        <dbReference type="Proteomes" id="UP000297031"/>
    </source>
</evidence>
<name>A0A4P7VQC1_9BACT</name>
<dbReference type="RefSeq" id="WP_136410895.1">
    <property type="nucleotide sequence ID" value="NZ_CP039393.1"/>
</dbReference>
<dbReference type="PIRSF" id="PIRSF006639">
    <property type="entry name" value="UCP006639_pph"/>
    <property type="match status" value="1"/>
</dbReference>
<gene>
    <name evidence="2" type="ORF">E7746_11540</name>
</gene>
<evidence type="ECO:0000313" key="2">
    <source>
        <dbReference type="EMBL" id="QCD36473.1"/>
    </source>
</evidence>
<organism evidence="2 3">
    <name type="scientific">Muribaculum gordoncarteri</name>
    <dbReference type="NCBI Taxonomy" id="2530390"/>
    <lineage>
        <taxon>Bacteria</taxon>
        <taxon>Pseudomonadati</taxon>
        <taxon>Bacteroidota</taxon>
        <taxon>Bacteroidia</taxon>
        <taxon>Bacteroidales</taxon>
        <taxon>Muribaculaceae</taxon>
        <taxon>Muribaculum</taxon>
    </lineage>
</organism>